<name>A0A1A3HH16_MYCMU</name>
<dbReference type="EMBL" id="LZLC01000002">
    <property type="protein sequence ID" value="OBJ46959.1"/>
    <property type="molecule type" value="Genomic_DNA"/>
</dbReference>
<gene>
    <name evidence="2" type="ORF">A5630_00630</name>
</gene>
<comment type="caution">
    <text evidence="2">The sequence shown here is derived from an EMBL/GenBank/DDBJ whole genome shotgun (WGS) entry which is preliminary data.</text>
</comment>
<dbReference type="Gene3D" id="3.30.565.10">
    <property type="entry name" value="Histidine kinase-like ATPase, C-terminal domain"/>
    <property type="match status" value="1"/>
</dbReference>
<reference evidence="3" key="1">
    <citation type="submission" date="2016-06" db="EMBL/GenBank/DDBJ databases">
        <authorList>
            <person name="Sutton G."/>
            <person name="Brinkac L."/>
            <person name="Sanka R."/>
            <person name="Adams M."/>
            <person name="Lau E."/>
            <person name="Garcia-Basteiro A."/>
            <person name="Lopez-Varela E."/>
            <person name="Palencia S."/>
        </authorList>
    </citation>
    <scope>NUCLEOTIDE SEQUENCE [LARGE SCALE GENOMIC DNA]</scope>
    <source>
        <strain evidence="3">1127319.6</strain>
    </source>
</reference>
<dbReference type="InterPro" id="IPR036890">
    <property type="entry name" value="HATPase_C_sf"/>
</dbReference>
<evidence type="ECO:0000259" key="1">
    <source>
        <dbReference type="SMART" id="SM00387"/>
    </source>
</evidence>
<dbReference type="STRING" id="56689.GCA_001291445_02361"/>
<dbReference type="Proteomes" id="UP000093898">
    <property type="component" value="Unassembled WGS sequence"/>
</dbReference>
<protein>
    <recommendedName>
        <fullName evidence="1">Histidine kinase/HSP90-like ATPase domain-containing protein</fullName>
    </recommendedName>
</protein>
<proteinExistence type="predicted"/>
<evidence type="ECO:0000313" key="3">
    <source>
        <dbReference type="Proteomes" id="UP000093898"/>
    </source>
</evidence>
<dbReference type="InterPro" id="IPR003594">
    <property type="entry name" value="HATPase_dom"/>
</dbReference>
<dbReference type="AlphaFoldDB" id="A0A1A3HH16"/>
<organism evidence="2 3">
    <name type="scientific">Mycolicibacterium mucogenicum</name>
    <name type="common">Mycobacterium mucogenicum</name>
    <dbReference type="NCBI Taxonomy" id="56689"/>
    <lineage>
        <taxon>Bacteria</taxon>
        <taxon>Bacillati</taxon>
        <taxon>Actinomycetota</taxon>
        <taxon>Actinomycetes</taxon>
        <taxon>Mycobacteriales</taxon>
        <taxon>Mycobacteriaceae</taxon>
        <taxon>Mycolicibacterium</taxon>
    </lineage>
</organism>
<dbReference type="SUPFAM" id="SSF55874">
    <property type="entry name" value="ATPase domain of HSP90 chaperone/DNA topoisomerase II/histidine kinase"/>
    <property type="match status" value="1"/>
</dbReference>
<accession>A0A1A3HH16</accession>
<dbReference type="Pfam" id="PF02518">
    <property type="entry name" value="HATPase_c"/>
    <property type="match status" value="1"/>
</dbReference>
<sequence length="160" mass="17392">MVHTVWRVTDGAGEMIFLDDVLVQHAGRLRQNTALSIRTDLRPTYVVGDAATLNRAVAALVDHACRNAVSAIELVVYRRDAQAVIIIRDDGPHIAVADAGQTPPQRHSSLELAARIIATHGGTLAVAENRQCANAVSVRLPSTRQSLRNSPVPTWFSDER</sequence>
<feature type="domain" description="Histidine kinase/HSP90-like ATPase" evidence="1">
    <location>
        <begin position="48"/>
        <end position="144"/>
    </location>
</feature>
<evidence type="ECO:0000313" key="2">
    <source>
        <dbReference type="EMBL" id="OBJ46959.1"/>
    </source>
</evidence>
<dbReference type="SMART" id="SM00387">
    <property type="entry name" value="HATPase_c"/>
    <property type="match status" value="1"/>
</dbReference>